<dbReference type="InterPro" id="IPR036514">
    <property type="entry name" value="SGNH_hydro_sf"/>
</dbReference>
<comment type="caution">
    <text evidence="2">The sequence shown here is derived from an EMBL/GenBank/DDBJ whole genome shotgun (WGS) entry which is preliminary data.</text>
</comment>
<name>A0A6A4WBD3_AMPAM</name>
<evidence type="ECO:0000256" key="1">
    <source>
        <dbReference type="SAM" id="MobiDB-lite"/>
    </source>
</evidence>
<dbReference type="EMBL" id="VIIS01000784">
    <property type="protein sequence ID" value="KAF0305057.1"/>
    <property type="molecule type" value="Genomic_DNA"/>
</dbReference>
<keyword evidence="3" id="KW-1185">Reference proteome</keyword>
<reference evidence="2 3" key="1">
    <citation type="submission" date="2019-07" db="EMBL/GenBank/DDBJ databases">
        <title>Draft genome assembly of a fouling barnacle, Amphibalanus amphitrite (Darwin, 1854): The first reference genome for Thecostraca.</title>
        <authorList>
            <person name="Kim W."/>
        </authorList>
    </citation>
    <scope>NUCLEOTIDE SEQUENCE [LARGE SCALE GENOMIC DNA]</scope>
    <source>
        <strain evidence="2">SNU_AA5</strain>
        <tissue evidence="2">Soma without cirri and trophi</tissue>
    </source>
</reference>
<protein>
    <submittedName>
        <fullName evidence="2">Uncharacterized protein</fullName>
    </submittedName>
</protein>
<proteinExistence type="predicted"/>
<evidence type="ECO:0000313" key="2">
    <source>
        <dbReference type="EMBL" id="KAF0305057.1"/>
    </source>
</evidence>
<dbReference type="AlphaFoldDB" id="A0A6A4WBD3"/>
<dbReference type="Proteomes" id="UP000440578">
    <property type="component" value="Unassembled WGS sequence"/>
</dbReference>
<dbReference type="Gene3D" id="3.40.50.1110">
    <property type="entry name" value="SGNH hydrolase"/>
    <property type="match status" value="1"/>
</dbReference>
<accession>A0A6A4WBD3</accession>
<sequence length="336" mass="35577">MYELCPTGEGQCDTNVAVVREREERKKEVAALWRAVKRLSLGQSVVLPRGADAIDVTAPDVNEELFPDQRDDQPDADNILQQILEGEIDPPDFSGMVAADEIDPPDFSGMVAADDSLEVSWPPMNIPGKAGPLPTGNDDGLDGGVPQAEGGAPQAVGGTPGAPGGAPQAEGGMPQAGGGAPGASRTVGGAPQAQSTTRPTLGAVTSGHTPTAVVIWLGGNDAYPRNPPVSEGLSQNLEGRIERMVASLRAQYEVYIVGPTPRPRVDGQSVWEDTQVWKLERHFAEMLREQGDVSSGRKLGKLVAVGRRLCTRQRGAVMHQGKPRDVYRVDKGDVQN</sequence>
<dbReference type="SUPFAM" id="SSF52266">
    <property type="entry name" value="SGNH hydrolase"/>
    <property type="match status" value="1"/>
</dbReference>
<feature type="region of interest" description="Disordered" evidence="1">
    <location>
        <begin position="123"/>
        <end position="206"/>
    </location>
</feature>
<evidence type="ECO:0000313" key="3">
    <source>
        <dbReference type="Proteomes" id="UP000440578"/>
    </source>
</evidence>
<organism evidence="2 3">
    <name type="scientific">Amphibalanus amphitrite</name>
    <name type="common">Striped barnacle</name>
    <name type="synonym">Balanus amphitrite</name>
    <dbReference type="NCBI Taxonomy" id="1232801"/>
    <lineage>
        <taxon>Eukaryota</taxon>
        <taxon>Metazoa</taxon>
        <taxon>Ecdysozoa</taxon>
        <taxon>Arthropoda</taxon>
        <taxon>Crustacea</taxon>
        <taxon>Multicrustacea</taxon>
        <taxon>Cirripedia</taxon>
        <taxon>Thoracica</taxon>
        <taxon>Thoracicalcarea</taxon>
        <taxon>Balanomorpha</taxon>
        <taxon>Balanoidea</taxon>
        <taxon>Balanidae</taxon>
        <taxon>Amphibalaninae</taxon>
        <taxon>Amphibalanus</taxon>
    </lineage>
</organism>
<gene>
    <name evidence="2" type="ORF">FJT64_023244</name>
</gene>